<comment type="subunit">
    <text evidence="2">Hexamer; each subunit is composed of an acidic and a basic chain derived from a single precursor and linked by a disulfide bond.</text>
</comment>
<dbReference type="AlphaFoldDB" id="A0A843WA06"/>
<reference evidence="8" key="1">
    <citation type="submission" date="2017-07" db="EMBL/GenBank/DDBJ databases">
        <title>Taro Niue Genome Assembly and Annotation.</title>
        <authorList>
            <person name="Atibalentja N."/>
            <person name="Keating K."/>
            <person name="Fields C.J."/>
        </authorList>
    </citation>
    <scope>NUCLEOTIDE SEQUENCE</scope>
    <source>
        <strain evidence="8">Niue_2</strain>
        <tissue evidence="8">Leaf</tissue>
    </source>
</reference>
<organism evidence="8 9">
    <name type="scientific">Colocasia esculenta</name>
    <name type="common">Wild taro</name>
    <name type="synonym">Arum esculentum</name>
    <dbReference type="NCBI Taxonomy" id="4460"/>
    <lineage>
        <taxon>Eukaryota</taxon>
        <taxon>Viridiplantae</taxon>
        <taxon>Streptophyta</taxon>
        <taxon>Embryophyta</taxon>
        <taxon>Tracheophyta</taxon>
        <taxon>Spermatophyta</taxon>
        <taxon>Magnoliopsida</taxon>
        <taxon>Liliopsida</taxon>
        <taxon>Araceae</taxon>
        <taxon>Aroideae</taxon>
        <taxon>Colocasieae</taxon>
        <taxon>Colocasia</taxon>
    </lineage>
</organism>
<dbReference type="InterPro" id="IPR014710">
    <property type="entry name" value="RmlC-like_jellyroll"/>
</dbReference>
<keyword evidence="5" id="KW-1015">Disulfide bond</keyword>
<accession>A0A843WA06</accession>
<evidence type="ECO:0000256" key="1">
    <source>
        <dbReference type="ARBA" id="ARBA00007178"/>
    </source>
</evidence>
<gene>
    <name evidence="8" type="ORF">Taro_040854</name>
</gene>
<dbReference type="FunFam" id="2.60.120.10:FF:000073">
    <property type="entry name" value="Glycinin G1"/>
    <property type="match status" value="1"/>
</dbReference>
<evidence type="ECO:0000313" key="9">
    <source>
        <dbReference type="Proteomes" id="UP000652761"/>
    </source>
</evidence>
<dbReference type="PANTHER" id="PTHR31189:SF54">
    <property type="entry name" value="11S GLOBULIN SEED STORAGE PROTEIN 2-LIKE"/>
    <property type="match status" value="1"/>
</dbReference>
<feature type="region of interest" description="Disordered" evidence="6">
    <location>
        <begin position="320"/>
        <end position="350"/>
    </location>
</feature>
<keyword evidence="9" id="KW-1185">Reference proteome</keyword>
<sequence>MWHTIAATSLSSWCSFAPSSLYNPPGLFYASSSPHPAPFISASLAGIEAMARFSSRAFPVGAAIFVCLLLAVADLAASSNQGSQEEAPRCRFRRLSANRPFRRIQSEGGYTELWNENDKQFKCAGVAAMRNTLRPQCLSLPNYSPQPRLVYIQKGQGLIGMSYSGCPETFHSGEEYSYSRRTEEREGPREEEHERSQKRDQHQKIHRIRQGDIVAFPPGVTHWCYNDGNEDLVAFSITDVNSQWNQIGPTPRSFYLAGGPPKESETMEPARDIHAVNMIRPFDAELLATAFNVPAEIVRTMQREDERGLIVRVKKGSMEMMRPTEEERERRERDGRREEEEEVEEGRRKRDNGVEEIYCSSRIHHYLDNPGAADVYSRQAGWLHSIDVFKLPILRYLGLSAEKTNLRPNAISSPHWNNNFHTIALMTRGEGQVQVVDGEGRSLFNDRVREGDVLVIPQNFAIVSRAGNNGVEWVAFKTSATPTRSPIAGKASVFMGLPAQVIANAYRLSLEQAQQLKYNREDQSMLFPSGRASTAD</sequence>
<feature type="compositionally biased region" description="Basic and acidic residues" evidence="6">
    <location>
        <begin position="322"/>
        <end position="338"/>
    </location>
</feature>
<dbReference type="InterPro" id="IPR011051">
    <property type="entry name" value="RmlC_Cupin_sf"/>
</dbReference>
<dbReference type="OrthoDB" id="2016041at2759"/>
<dbReference type="Pfam" id="PF00190">
    <property type="entry name" value="Cupin_1"/>
    <property type="match status" value="2"/>
</dbReference>
<feature type="region of interest" description="Disordered" evidence="6">
    <location>
        <begin position="174"/>
        <end position="208"/>
    </location>
</feature>
<evidence type="ECO:0000256" key="5">
    <source>
        <dbReference type="ARBA" id="ARBA00023157"/>
    </source>
</evidence>
<dbReference type="PANTHER" id="PTHR31189">
    <property type="entry name" value="OS03G0336100 PROTEIN-RELATED"/>
    <property type="match status" value="1"/>
</dbReference>
<dbReference type="GO" id="GO:0045735">
    <property type="term" value="F:nutrient reservoir activity"/>
    <property type="evidence" value="ECO:0007669"/>
    <property type="project" value="UniProtKB-KW"/>
</dbReference>
<dbReference type="InterPro" id="IPR006045">
    <property type="entry name" value="Cupin_1"/>
</dbReference>
<dbReference type="Gene3D" id="2.60.120.10">
    <property type="entry name" value="Jelly Rolls"/>
    <property type="match status" value="2"/>
</dbReference>
<dbReference type="SMART" id="SM00835">
    <property type="entry name" value="Cupin_1"/>
    <property type="match status" value="2"/>
</dbReference>
<dbReference type="EMBL" id="NMUH01004009">
    <property type="protein sequence ID" value="MQM08003.1"/>
    <property type="molecule type" value="Genomic_DNA"/>
</dbReference>
<name>A0A843WA06_COLES</name>
<evidence type="ECO:0000256" key="3">
    <source>
        <dbReference type="ARBA" id="ARBA00022761"/>
    </source>
</evidence>
<dbReference type="InterPro" id="IPR050253">
    <property type="entry name" value="Seed_Storage-Functional"/>
</dbReference>
<evidence type="ECO:0000256" key="2">
    <source>
        <dbReference type="ARBA" id="ARBA00011818"/>
    </source>
</evidence>
<evidence type="ECO:0000256" key="6">
    <source>
        <dbReference type="SAM" id="MobiDB-lite"/>
    </source>
</evidence>
<keyword evidence="3" id="KW-0758">Storage protein</keyword>
<proteinExistence type="inferred from homology"/>
<dbReference type="InterPro" id="IPR006044">
    <property type="entry name" value="11S_seedstore_pln"/>
</dbReference>
<dbReference type="SUPFAM" id="SSF51182">
    <property type="entry name" value="RmlC-like cupins"/>
    <property type="match status" value="1"/>
</dbReference>
<dbReference type="Proteomes" id="UP000652761">
    <property type="component" value="Unassembled WGS sequence"/>
</dbReference>
<evidence type="ECO:0000256" key="4">
    <source>
        <dbReference type="ARBA" id="ARBA00023129"/>
    </source>
</evidence>
<evidence type="ECO:0000259" key="7">
    <source>
        <dbReference type="SMART" id="SM00835"/>
    </source>
</evidence>
<feature type="compositionally biased region" description="Basic and acidic residues" evidence="6">
    <location>
        <begin position="174"/>
        <end position="203"/>
    </location>
</feature>
<dbReference type="PRINTS" id="PR00439">
    <property type="entry name" value="11SGLOBULIN"/>
</dbReference>
<comment type="similarity">
    <text evidence="1">Belongs to the 11S seed storage protein (globulins) family.</text>
</comment>
<protein>
    <recommendedName>
        <fullName evidence="7">Cupin type-1 domain-containing protein</fullName>
    </recommendedName>
</protein>
<evidence type="ECO:0000313" key="8">
    <source>
        <dbReference type="EMBL" id="MQM08003.1"/>
    </source>
</evidence>
<dbReference type="CDD" id="cd02243">
    <property type="entry name" value="cupin_11S_legumin_C"/>
    <property type="match status" value="1"/>
</dbReference>
<keyword evidence="4" id="KW-0708">Seed storage protein</keyword>
<feature type="domain" description="Cupin type-1" evidence="7">
    <location>
        <begin position="365"/>
        <end position="514"/>
    </location>
</feature>
<feature type="domain" description="Cupin type-1" evidence="7">
    <location>
        <begin position="93"/>
        <end position="299"/>
    </location>
</feature>
<dbReference type="CDD" id="cd02242">
    <property type="entry name" value="cupin_11S_legumin_N"/>
    <property type="match status" value="1"/>
</dbReference>
<comment type="caution">
    <text evidence="8">The sequence shown here is derived from an EMBL/GenBank/DDBJ whole genome shotgun (WGS) entry which is preliminary data.</text>
</comment>